<proteinExistence type="predicted"/>
<evidence type="ECO:0000259" key="2">
    <source>
        <dbReference type="Pfam" id="PF24016"/>
    </source>
</evidence>
<dbReference type="InterPro" id="IPR055754">
    <property type="entry name" value="DUF7330"/>
</dbReference>
<evidence type="ECO:0000256" key="1">
    <source>
        <dbReference type="SAM" id="MobiDB-lite"/>
    </source>
</evidence>
<protein>
    <recommendedName>
        <fullName evidence="2">DUF7330 domain-containing protein</fullName>
    </recommendedName>
</protein>
<reference evidence="3 4" key="1">
    <citation type="journal article" date="2020" name="ISME J.">
        <title>Uncovering the hidden diversity of litter-decomposition mechanisms in mushroom-forming fungi.</title>
        <authorList>
            <person name="Floudas D."/>
            <person name="Bentzer J."/>
            <person name="Ahren D."/>
            <person name="Johansson T."/>
            <person name="Persson P."/>
            <person name="Tunlid A."/>
        </authorList>
    </citation>
    <scope>NUCLEOTIDE SEQUENCE [LARGE SCALE GENOMIC DNA]</scope>
    <source>
        <strain evidence="3 4">CBS 101986</strain>
    </source>
</reference>
<dbReference type="AlphaFoldDB" id="A0A8H5EUN5"/>
<keyword evidence="4" id="KW-1185">Reference proteome</keyword>
<accession>A0A8H5EUN5</accession>
<organism evidence="3 4">
    <name type="scientific">Psilocybe cf. subviscida</name>
    <dbReference type="NCBI Taxonomy" id="2480587"/>
    <lineage>
        <taxon>Eukaryota</taxon>
        <taxon>Fungi</taxon>
        <taxon>Dikarya</taxon>
        <taxon>Basidiomycota</taxon>
        <taxon>Agaricomycotina</taxon>
        <taxon>Agaricomycetes</taxon>
        <taxon>Agaricomycetidae</taxon>
        <taxon>Agaricales</taxon>
        <taxon>Agaricineae</taxon>
        <taxon>Strophariaceae</taxon>
        <taxon>Psilocybe</taxon>
    </lineage>
</organism>
<comment type="caution">
    <text evidence="3">The sequence shown here is derived from an EMBL/GenBank/DDBJ whole genome shotgun (WGS) entry which is preliminary data.</text>
</comment>
<evidence type="ECO:0000313" key="3">
    <source>
        <dbReference type="EMBL" id="KAF5313165.1"/>
    </source>
</evidence>
<feature type="domain" description="DUF7330" evidence="2">
    <location>
        <begin position="10"/>
        <end position="159"/>
    </location>
</feature>
<sequence>MPATNYGGYQDRQNVLVESQNGGVHVDIFVLPSSGEQNAVYMTLRSQQGSACVRVHDADPQDVSCIRGPISLTITASKKADIYIPRSFTGPLQLVTGNTGEVRYSKAVKANVAPVSSGNGTHNSFIGGLPDRRNSVQAWAGDQLTANANEMINIYYDDESDIPRKDTNRGSRAKLQRRRSQGCIVL</sequence>
<feature type="region of interest" description="Disordered" evidence="1">
    <location>
        <begin position="161"/>
        <end position="186"/>
    </location>
</feature>
<gene>
    <name evidence="3" type="ORF">D9619_003442</name>
</gene>
<feature type="compositionally biased region" description="Basic residues" evidence="1">
    <location>
        <begin position="171"/>
        <end position="180"/>
    </location>
</feature>
<evidence type="ECO:0000313" key="4">
    <source>
        <dbReference type="Proteomes" id="UP000567179"/>
    </source>
</evidence>
<dbReference type="Pfam" id="PF24016">
    <property type="entry name" value="DUF7330"/>
    <property type="match status" value="1"/>
</dbReference>
<dbReference type="Proteomes" id="UP000567179">
    <property type="component" value="Unassembled WGS sequence"/>
</dbReference>
<name>A0A8H5EUN5_9AGAR</name>
<dbReference type="EMBL" id="JAACJJ010000056">
    <property type="protein sequence ID" value="KAF5313165.1"/>
    <property type="molecule type" value="Genomic_DNA"/>
</dbReference>